<keyword evidence="1" id="KW-0812">Transmembrane</keyword>
<evidence type="ECO:0000313" key="2">
    <source>
        <dbReference type="EMBL" id="MED6234169.1"/>
    </source>
</evidence>
<dbReference type="Proteomes" id="UP001345963">
    <property type="component" value="Unassembled WGS sequence"/>
</dbReference>
<accession>A0ABU7A7U5</accession>
<keyword evidence="3" id="KW-1185">Reference proteome</keyword>
<dbReference type="EMBL" id="JAHUTI010005260">
    <property type="protein sequence ID" value="MED6234169.1"/>
    <property type="molecule type" value="Genomic_DNA"/>
</dbReference>
<comment type="caution">
    <text evidence="2">The sequence shown here is derived from an EMBL/GenBank/DDBJ whole genome shotgun (WGS) entry which is preliminary data.</text>
</comment>
<organism evidence="2 3">
    <name type="scientific">Ataeniobius toweri</name>
    <dbReference type="NCBI Taxonomy" id="208326"/>
    <lineage>
        <taxon>Eukaryota</taxon>
        <taxon>Metazoa</taxon>
        <taxon>Chordata</taxon>
        <taxon>Craniata</taxon>
        <taxon>Vertebrata</taxon>
        <taxon>Euteleostomi</taxon>
        <taxon>Actinopterygii</taxon>
        <taxon>Neopterygii</taxon>
        <taxon>Teleostei</taxon>
        <taxon>Neoteleostei</taxon>
        <taxon>Acanthomorphata</taxon>
        <taxon>Ovalentaria</taxon>
        <taxon>Atherinomorphae</taxon>
        <taxon>Cyprinodontiformes</taxon>
        <taxon>Goodeidae</taxon>
        <taxon>Ataeniobius</taxon>
    </lineage>
</organism>
<name>A0ABU7A7U5_9TELE</name>
<sequence length="113" mass="13046">MTDSILEANSEFKQTLKYNLTFFTFYFFINRPHLPLSPKKIFRKHSSHPKCSRESSDETWKEPSAVMWNQLFAILLPLPLCPFPFSVENASGQVILYLTVFVIQGAVAPFFNP</sequence>
<proteinExistence type="predicted"/>
<evidence type="ECO:0000313" key="3">
    <source>
        <dbReference type="Proteomes" id="UP001345963"/>
    </source>
</evidence>
<gene>
    <name evidence="2" type="ORF">ATANTOWER_023597</name>
</gene>
<evidence type="ECO:0000256" key="1">
    <source>
        <dbReference type="SAM" id="Phobius"/>
    </source>
</evidence>
<keyword evidence="1" id="KW-0472">Membrane</keyword>
<keyword evidence="1" id="KW-1133">Transmembrane helix</keyword>
<feature type="transmembrane region" description="Helical" evidence="1">
    <location>
        <begin position="67"/>
        <end position="87"/>
    </location>
</feature>
<reference evidence="2 3" key="1">
    <citation type="submission" date="2021-07" db="EMBL/GenBank/DDBJ databases">
        <authorList>
            <person name="Palmer J.M."/>
        </authorList>
    </citation>
    <scope>NUCLEOTIDE SEQUENCE [LARGE SCALE GENOMIC DNA]</scope>
    <source>
        <strain evidence="2 3">AT_MEX2019</strain>
        <tissue evidence="2">Muscle</tissue>
    </source>
</reference>
<protein>
    <submittedName>
        <fullName evidence="2">Uncharacterized protein</fullName>
    </submittedName>
</protein>
<feature type="transmembrane region" description="Helical" evidence="1">
    <location>
        <begin position="94"/>
        <end position="111"/>
    </location>
</feature>